<dbReference type="InterPro" id="IPR021148">
    <property type="entry name" value="Polysacc_synth_dom"/>
</dbReference>
<gene>
    <name evidence="3" type="ORF">AMAG_04640</name>
</gene>
<feature type="compositionally biased region" description="Basic residues" evidence="1">
    <location>
        <begin position="153"/>
        <end position="165"/>
    </location>
</feature>
<dbReference type="eggNOG" id="KOG4093">
    <property type="taxonomic scope" value="Eukaryota"/>
</dbReference>
<dbReference type="InterPro" id="IPR023139">
    <property type="entry name" value="PBDC1-like_dom_sf"/>
</dbReference>
<dbReference type="GO" id="GO:0005737">
    <property type="term" value="C:cytoplasm"/>
    <property type="evidence" value="ECO:0007669"/>
    <property type="project" value="TreeGrafter"/>
</dbReference>
<dbReference type="InterPro" id="IPR008476">
    <property type="entry name" value="PBDC1_metazoa/fungi"/>
</dbReference>
<dbReference type="PANTHER" id="PTHR13410">
    <property type="entry name" value="PROTEIN PBDC1"/>
    <property type="match status" value="1"/>
</dbReference>
<dbReference type="Pfam" id="PF04669">
    <property type="entry name" value="PBDC1"/>
    <property type="match status" value="1"/>
</dbReference>
<dbReference type="VEuPathDB" id="FungiDB:AMAG_04640"/>
<feature type="region of interest" description="Disordered" evidence="1">
    <location>
        <begin position="330"/>
        <end position="350"/>
    </location>
</feature>
<dbReference type="EMBL" id="GG745332">
    <property type="protein sequence ID" value="KNE57789.1"/>
    <property type="molecule type" value="Genomic_DNA"/>
</dbReference>
<name>A0A0L0S5Z4_ALLM3</name>
<accession>A0A0L0S5Z4</accession>
<feature type="compositionally biased region" description="Low complexity" evidence="1">
    <location>
        <begin position="135"/>
        <end position="152"/>
    </location>
</feature>
<reference evidence="4" key="2">
    <citation type="submission" date="2009-11" db="EMBL/GenBank/DDBJ databases">
        <title>The Genome Sequence of Allomyces macrogynus strain ATCC 38327.</title>
        <authorList>
            <consortium name="The Broad Institute Genome Sequencing Platform"/>
            <person name="Russ C."/>
            <person name="Cuomo C."/>
            <person name="Shea T."/>
            <person name="Young S.K."/>
            <person name="Zeng Q."/>
            <person name="Koehrsen M."/>
            <person name="Haas B."/>
            <person name="Borodovsky M."/>
            <person name="Guigo R."/>
            <person name="Alvarado L."/>
            <person name="Berlin A."/>
            <person name="Borenstein D."/>
            <person name="Chen Z."/>
            <person name="Engels R."/>
            <person name="Freedman E."/>
            <person name="Gellesch M."/>
            <person name="Goldberg J."/>
            <person name="Griggs A."/>
            <person name="Gujja S."/>
            <person name="Heiman D."/>
            <person name="Hepburn T."/>
            <person name="Howarth C."/>
            <person name="Jen D."/>
            <person name="Larson L."/>
            <person name="Lewis B."/>
            <person name="Mehta T."/>
            <person name="Park D."/>
            <person name="Pearson M."/>
            <person name="Roberts A."/>
            <person name="Saif S."/>
            <person name="Shenoy N."/>
            <person name="Sisk P."/>
            <person name="Stolte C."/>
            <person name="Sykes S."/>
            <person name="Walk T."/>
            <person name="White J."/>
            <person name="Yandava C."/>
            <person name="Burger G."/>
            <person name="Gray M.W."/>
            <person name="Holland P.W.H."/>
            <person name="King N."/>
            <person name="Lang F.B.F."/>
            <person name="Roger A.J."/>
            <person name="Ruiz-Trillo I."/>
            <person name="Lander E."/>
            <person name="Nusbaum C."/>
        </authorList>
    </citation>
    <scope>NUCLEOTIDE SEQUENCE [LARGE SCALE GENOMIC DNA]</scope>
    <source>
        <strain evidence="4">ATCC 38327</strain>
    </source>
</reference>
<dbReference type="PANTHER" id="PTHR13410:SF9">
    <property type="entry name" value="PROTEIN PBDC1"/>
    <property type="match status" value="1"/>
</dbReference>
<reference evidence="3 4" key="1">
    <citation type="submission" date="2009-11" db="EMBL/GenBank/DDBJ databases">
        <title>Annotation of Allomyces macrogynus ATCC 38327.</title>
        <authorList>
            <consortium name="The Broad Institute Genome Sequencing Platform"/>
            <person name="Russ C."/>
            <person name="Cuomo C."/>
            <person name="Burger G."/>
            <person name="Gray M.W."/>
            <person name="Holland P.W.H."/>
            <person name="King N."/>
            <person name="Lang F.B.F."/>
            <person name="Roger A.J."/>
            <person name="Ruiz-Trillo I."/>
            <person name="Young S.K."/>
            <person name="Zeng Q."/>
            <person name="Gargeya S."/>
            <person name="Fitzgerald M."/>
            <person name="Haas B."/>
            <person name="Abouelleil A."/>
            <person name="Alvarado L."/>
            <person name="Arachchi H.M."/>
            <person name="Berlin A."/>
            <person name="Chapman S.B."/>
            <person name="Gearin G."/>
            <person name="Goldberg J."/>
            <person name="Griggs A."/>
            <person name="Gujja S."/>
            <person name="Hansen M."/>
            <person name="Heiman D."/>
            <person name="Howarth C."/>
            <person name="Larimer J."/>
            <person name="Lui A."/>
            <person name="MacDonald P.J.P."/>
            <person name="McCowen C."/>
            <person name="Montmayeur A."/>
            <person name="Murphy C."/>
            <person name="Neiman D."/>
            <person name="Pearson M."/>
            <person name="Priest M."/>
            <person name="Roberts A."/>
            <person name="Saif S."/>
            <person name="Shea T."/>
            <person name="Sisk P."/>
            <person name="Stolte C."/>
            <person name="Sykes S."/>
            <person name="Wortman J."/>
            <person name="Nusbaum C."/>
            <person name="Birren B."/>
        </authorList>
    </citation>
    <scope>NUCLEOTIDE SEQUENCE [LARGE SCALE GENOMIC DNA]</scope>
    <source>
        <strain evidence="3 4">ATCC 38327</strain>
    </source>
</reference>
<keyword evidence="4" id="KW-1185">Reference proteome</keyword>
<dbReference type="STRING" id="578462.A0A0L0S5Z4"/>
<evidence type="ECO:0000259" key="2">
    <source>
        <dbReference type="Pfam" id="PF04669"/>
    </source>
</evidence>
<evidence type="ECO:0000313" key="3">
    <source>
        <dbReference type="EMBL" id="KNE57789.1"/>
    </source>
</evidence>
<feature type="domain" description="Polysaccharide biosynthesis" evidence="2">
    <location>
        <begin position="216"/>
        <end position="334"/>
    </location>
</feature>
<dbReference type="AlphaFoldDB" id="A0A0L0S5Z4"/>
<dbReference type="Proteomes" id="UP000054350">
    <property type="component" value="Unassembled WGS sequence"/>
</dbReference>
<organism evidence="3 4">
    <name type="scientific">Allomyces macrogynus (strain ATCC 38327)</name>
    <name type="common">Allomyces javanicus var. macrogynus</name>
    <dbReference type="NCBI Taxonomy" id="578462"/>
    <lineage>
        <taxon>Eukaryota</taxon>
        <taxon>Fungi</taxon>
        <taxon>Fungi incertae sedis</taxon>
        <taxon>Blastocladiomycota</taxon>
        <taxon>Blastocladiomycetes</taxon>
        <taxon>Blastocladiales</taxon>
        <taxon>Blastocladiaceae</taxon>
        <taxon>Allomyces</taxon>
    </lineage>
</organism>
<protein>
    <recommendedName>
        <fullName evidence="2">Polysaccharide biosynthesis domain-containing protein</fullName>
    </recommendedName>
</protein>
<dbReference type="Gene3D" id="1.10.3560.10">
    <property type="entry name" value="yst0336 like domain"/>
    <property type="match status" value="1"/>
</dbReference>
<dbReference type="OrthoDB" id="10248897at2759"/>
<evidence type="ECO:0000313" key="4">
    <source>
        <dbReference type="Proteomes" id="UP000054350"/>
    </source>
</evidence>
<feature type="region of interest" description="Disordered" evidence="1">
    <location>
        <begin position="124"/>
        <end position="174"/>
    </location>
</feature>
<evidence type="ECO:0000256" key="1">
    <source>
        <dbReference type="SAM" id="MobiDB-lite"/>
    </source>
</evidence>
<sequence length="350" mass="37751">MADINDETVWYPAPTARHHRHAANKKAAYRHAATARAPKLVDREIQTIESSFAPRAEPEPAREPVVVAVKTEARARAGRDPAPRKKAVAVPARNVVPSAPAAVAASRGGSSSLWVAAVKAEPSAGAKREVGPGVAPTAAQAPAAASEPAPKSGKSKKRAAKKQRAASRPESPLDAMADAVRHADAAVHDAEHAMAQWSAGQQQQAEPVTDEQRLEWAQRAITFAADHSVRLGVERGRLVFTPHDARLHKRLRATFPTLNLRTLNPAQFADPNVKRQWANMLDEFQGQIPDLAENTLVRTCADHDYSDANMFVVSRGQFYALEAARNREGLNDTFVPDDDDGNENGGETAP</sequence>
<proteinExistence type="predicted"/>